<dbReference type="InterPro" id="IPR023393">
    <property type="entry name" value="START-like_dom_sf"/>
</dbReference>
<dbReference type="OrthoDB" id="953281at2"/>
<dbReference type="AlphaFoldDB" id="A0A1I4N348"/>
<sequence length="172" mass="19103">MFNLGSMLNLGSTDPVVGKASTLVECSAMALFKFIGEDLFQNYPKWSPEVKELEQLTPGPVKLGTEGRQVRVDQGRRSESRFKITAYEPGERLILVGVAEPFRCAYELQAVNPDKSTKLTFTFELLELLVVMRPFEGLVRVAIKDGAARTVQNIKRLVEAQPSLNASLDTEP</sequence>
<evidence type="ECO:0000313" key="1">
    <source>
        <dbReference type="EMBL" id="CAE6489669.1"/>
    </source>
</evidence>
<name>A0A1I4N348_9PROT</name>
<evidence type="ECO:0000313" key="2">
    <source>
        <dbReference type="EMBL" id="SFM09737.1"/>
    </source>
</evidence>
<protein>
    <submittedName>
        <fullName evidence="2">Polyketide cyclase / dehydrase and lipid transport</fullName>
    </submittedName>
    <submittedName>
        <fullName evidence="1">Polyketide cyclase/dehydrase</fullName>
    </submittedName>
</protein>
<dbReference type="Proteomes" id="UP000199561">
    <property type="component" value="Unassembled WGS sequence"/>
</dbReference>
<dbReference type="RefSeq" id="WP_090666931.1">
    <property type="nucleotide sequence ID" value="NZ_CAJNAP010000002.1"/>
</dbReference>
<dbReference type="InterPro" id="IPR019587">
    <property type="entry name" value="Polyketide_cyclase/dehydratase"/>
</dbReference>
<proteinExistence type="predicted"/>
<dbReference type="SUPFAM" id="SSF55961">
    <property type="entry name" value="Bet v1-like"/>
    <property type="match status" value="1"/>
</dbReference>
<dbReference type="STRING" id="52442.SAMN05421880_10672"/>
<reference evidence="1" key="2">
    <citation type="submission" date="2021-02" db="EMBL/GenBank/DDBJ databases">
        <authorList>
            <person name="Han P."/>
        </authorList>
    </citation>
    <scope>NUCLEOTIDE SEQUENCE</scope>
    <source>
        <strain evidence="1">Nitrosomonas nitrosa 18-3D</strain>
    </source>
</reference>
<dbReference type="Pfam" id="PF10604">
    <property type="entry name" value="Polyketide_cyc2"/>
    <property type="match status" value="1"/>
</dbReference>
<gene>
    <name evidence="1" type="ORF">NMYAN_100066</name>
    <name evidence="2" type="ORF">SAMN05421880_10672</name>
</gene>
<dbReference type="EMBL" id="CAJNAP010000002">
    <property type="protein sequence ID" value="CAE6489669.1"/>
    <property type="molecule type" value="Genomic_DNA"/>
</dbReference>
<organism evidence="2 3">
    <name type="scientific">Nitrosomonas nitrosa</name>
    <dbReference type="NCBI Taxonomy" id="52442"/>
    <lineage>
        <taxon>Bacteria</taxon>
        <taxon>Pseudomonadati</taxon>
        <taxon>Pseudomonadota</taxon>
        <taxon>Betaproteobacteria</taxon>
        <taxon>Nitrosomonadales</taxon>
        <taxon>Nitrosomonadaceae</taxon>
        <taxon>Nitrosomonas</taxon>
    </lineage>
</organism>
<accession>A0A1I4N348</accession>
<dbReference type="Proteomes" id="UP000601736">
    <property type="component" value="Unassembled WGS sequence"/>
</dbReference>
<dbReference type="Gene3D" id="3.30.530.20">
    <property type="match status" value="1"/>
</dbReference>
<dbReference type="EMBL" id="FOUF01000006">
    <property type="protein sequence ID" value="SFM09737.1"/>
    <property type="molecule type" value="Genomic_DNA"/>
</dbReference>
<evidence type="ECO:0000313" key="3">
    <source>
        <dbReference type="Proteomes" id="UP000199561"/>
    </source>
</evidence>
<keyword evidence="3" id="KW-1185">Reference proteome</keyword>
<reference evidence="2 3" key="1">
    <citation type="submission" date="2016-10" db="EMBL/GenBank/DDBJ databases">
        <authorList>
            <person name="de Groot N.N."/>
        </authorList>
    </citation>
    <scope>NUCLEOTIDE SEQUENCE [LARGE SCALE GENOMIC DNA]</scope>
    <source>
        <strain evidence="2 3">Nm146</strain>
    </source>
</reference>